<gene>
    <name evidence="5" type="ORF">PGLA1383_LOCUS22850</name>
    <name evidence="4" type="ORF">PGLA1383_LOCUS5575</name>
    <name evidence="6" type="ORF">PGLA2088_LOCUS49326</name>
</gene>
<dbReference type="SMART" id="SM00175">
    <property type="entry name" value="RAB"/>
    <property type="match status" value="1"/>
</dbReference>
<feature type="compositionally biased region" description="Basic and acidic residues" evidence="3">
    <location>
        <begin position="1"/>
        <end position="12"/>
    </location>
</feature>
<dbReference type="EMBL" id="CAJNNW010036994">
    <property type="protein sequence ID" value="CAE8738737.1"/>
    <property type="molecule type" value="Genomic_DNA"/>
</dbReference>
<evidence type="ECO:0000313" key="7">
    <source>
        <dbReference type="Proteomes" id="UP000654075"/>
    </source>
</evidence>
<evidence type="ECO:0000313" key="5">
    <source>
        <dbReference type="EMBL" id="CAE8604699.1"/>
    </source>
</evidence>
<evidence type="ECO:0000313" key="6">
    <source>
        <dbReference type="EMBL" id="CAE8738737.1"/>
    </source>
</evidence>
<evidence type="ECO:0000256" key="2">
    <source>
        <dbReference type="ARBA" id="ARBA00023134"/>
    </source>
</evidence>
<reference evidence="5" key="1">
    <citation type="submission" date="2021-02" db="EMBL/GenBank/DDBJ databases">
        <authorList>
            <person name="Dougan E. K."/>
            <person name="Rhodes N."/>
            <person name="Thang M."/>
            <person name="Chan C."/>
        </authorList>
    </citation>
    <scope>NUCLEOTIDE SEQUENCE</scope>
</reference>
<dbReference type="SMART" id="SM00174">
    <property type="entry name" value="RHO"/>
    <property type="match status" value="1"/>
</dbReference>
<dbReference type="SMART" id="SM00173">
    <property type="entry name" value="RAS"/>
    <property type="match status" value="1"/>
</dbReference>
<dbReference type="Gene3D" id="3.40.50.300">
    <property type="entry name" value="P-loop containing nucleotide triphosphate hydrolases"/>
    <property type="match status" value="1"/>
</dbReference>
<dbReference type="InterPro" id="IPR001806">
    <property type="entry name" value="Small_GTPase"/>
</dbReference>
<sequence>MSSFRQLREDSSSPRSSHTSGPQLAVLTPERYALVVMGRSGVGKSALTLRYTRDELVREHDPTIEDLHLKHISVDGSPVCLEILDTAGQETYSALHRSWMQHGKGFLFVFSLLDRQSFDGLQGFRDELLSLYPDGPPPSVLVANKADMDEKLWAVGEDEVSCLQAQWPNCRQVVYTSAVSRRGLVEAFEPLCAAVKDREAERRKSAHEREALSRLRLTADTPSTCGRCRLAQCADSCSLM</sequence>
<dbReference type="InterPro" id="IPR005225">
    <property type="entry name" value="Small_GTP-bd"/>
</dbReference>
<dbReference type="AlphaFoldDB" id="A0A813F2R4"/>
<accession>A0A813F2R4</accession>
<dbReference type="EMBL" id="CAJNNV010016811">
    <property type="protein sequence ID" value="CAE8604699.1"/>
    <property type="molecule type" value="Genomic_DNA"/>
</dbReference>
<evidence type="ECO:0000256" key="1">
    <source>
        <dbReference type="ARBA" id="ARBA00022741"/>
    </source>
</evidence>
<dbReference type="Pfam" id="PF00071">
    <property type="entry name" value="Ras"/>
    <property type="match status" value="1"/>
</dbReference>
<dbReference type="OrthoDB" id="5976022at2759"/>
<dbReference type="Proteomes" id="UP000654075">
    <property type="component" value="Unassembled WGS sequence"/>
</dbReference>
<dbReference type="PROSITE" id="PS51419">
    <property type="entry name" value="RAB"/>
    <property type="match status" value="1"/>
</dbReference>
<evidence type="ECO:0008006" key="8">
    <source>
        <dbReference type="Google" id="ProtNLM"/>
    </source>
</evidence>
<dbReference type="GO" id="GO:0003924">
    <property type="term" value="F:GTPase activity"/>
    <property type="evidence" value="ECO:0007669"/>
    <property type="project" value="InterPro"/>
</dbReference>
<dbReference type="PANTHER" id="PTHR24070">
    <property type="entry name" value="RAS, DI-RAS, AND RHEB FAMILY MEMBERS OF SMALL GTPASE SUPERFAMILY"/>
    <property type="match status" value="1"/>
</dbReference>
<keyword evidence="2" id="KW-0342">GTP-binding</keyword>
<dbReference type="PROSITE" id="PS51421">
    <property type="entry name" value="RAS"/>
    <property type="match status" value="1"/>
</dbReference>
<feature type="region of interest" description="Disordered" evidence="3">
    <location>
        <begin position="1"/>
        <end position="22"/>
    </location>
</feature>
<evidence type="ECO:0000313" key="4">
    <source>
        <dbReference type="EMBL" id="CAE8586727.1"/>
    </source>
</evidence>
<dbReference type="GO" id="GO:0007165">
    <property type="term" value="P:signal transduction"/>
    <property type="evidence" value="ECO:0007669"/>
    <property type="project" value="InterPro"/>
</dbReference>
<dbReference type="GO" id="GO:0005525">
    <property type="term" value="F:GTP binding"/>
    <property type="evidence" value="ECO:0007669"/>
    <property type="project" value="UniProtKB-KW"/>
</dbReference>
<dbReference type="InterPro" id="IPR027417">
    <property type="entry name" value="P-loop_NTPase"/>
</dbReference>
<keyword evidence="7" id="KW-1185">Reference proteome</keyword>
<dbReference type="EMBL" id="CAJNNV010002186">
    <property type="protein sequence ID" value="CAE8586727.1"/>
    <property type="molecule type" value="Genomic_DNA"/>
</dbReference>
<organism evidence="5 7">
    <name type="scientific">Polarella glacialis</name>
    <name type="common">Dinoflagellate</name>
    <dbReference type="NCBI Taxonomy" id="89957"/>
    <lineage>
        <taxon>Eukaryota</taxon>
        <taxon>Sar</taxon>
        <taxon>Alveolata</taxon>
        <taxon>Dinophyceae</taxon>
        <taxon>Suessiales</taxon>
        <taxon>Suessiaceae</taxon>
        <taxon>Polarella</taxon>
    </lineage>
</organism>
<dbReference type="Proteomes" id="UP000626109">
    <property type="component" value="Unassembled WGS sequence"/>
</dbReference>
<dbReference type="PRINTS" id="PR00449">
    <property type="entry name" value="RASTRNSFRMNG"/>
</dbReference>
<protein>
    <recommendedName>
        <fullName evidence="8">Small monomeric GTPase</fullName>
    </recommendedName>
</protein>
<evidence type="ECO:0000256" key="3">
    <source>
        <dbReference type="SAM" id="MobiDB-lite"/>
    </source>
</evidence>
<proteinExistence type="predicted"/>
<dbReference type="InterPro" id="IPR020849">
    <property type="entry name" value="Small_GTPase_Ras-type"/>
</dbReference>
<dbReference type="OMA" id="PCQLDIL"/>
<comment type="caution">
    <text evidence="5">The sequence shown here is derived from an EMBL/GenBank/DDBJ whole genome shotgun (WGS) entry which is preliminary data.</text>
</comment>
<dbReference type="SUPFAM" id="SSF52540">
    <property type="entry name" value="P-loop containing nucleoside triphosphate hydrolases"/>
    <property type="match status" value="1"/>
</dbReference>
<name>A0A813F2R4_POLGL</name>
<keyword evidence="1" id="KW-0547">Nucleotide-binding</keyword>
<dbReference type="NCBIfam" id="TIGR00231">
    <property type="entry name" value="small_GTP"/>
    <property type="match status" value="1"/>
</dbReference>
<dbReference type="GO" id="GO:0016020">
    <property type="term" value="C:membrane"/>
    <property type="evidence" value="ECO:0007669"/>
    <property type="project" value="InterPro"/>
</dbReference>